<dbReference type="GO" id="GO:0016787">
    <property type="term" value="F:hydrolase activity"/>
    <property type="evidence" value="ECO:0007669"/>
    <property type="project" value="UniProtKB-KW"/>
</dbReference>
<dbReference type="InterPro" id="IPR051813">
    <property type="entry name" value="HepT_RNase_toxin"/>
</dbReference>
<accession>A0A0F9KI45</accession>
<dbReference type="PANTHER" id="PTHR34139">
    <property type="entry name" value="UPF0331 PROTEIN MJ0127"/>
    <property type="match status" value="1"/>
</dbReference>
<dbReference type="AlphaFoldDB" id="A0A0F9KI45"/>
<evidence type="ECO:0000256" key="2">
    <source>
        <dbReference type="ARBA" id="ARBA00022649"/>
    </source>
</evidence>
<dbReference type="GO" id="GO:0000166">
    <property type="term" value="F:nucleotide binding"/>
    <property type="evidence" value="ECO:0007669"/>
    <property type="project" value="UniProtKB-KW"/>
</dbReference>
<evidence type="ECO:0000256" key="1">
    <source>
        <dbReference type="ARBA" id="ARBA00022553"/>
    </source>
</evidence>
<gene>
    <name evidence="7" type="ORF">LCGC14_1631320</name>
</gene>
<evidence type="ECO:0008006" key="8">
    <source>
        <dbReference type="Google" id="ProtNLM"/>
    </source>
</evidence>
<dbReference type="InterPro" id="IPR037038">
    <property type="entry name" value="HepT-like_sf"/>
</dbReference>
<dbReference type="GO" id="GO:0004540">
    <property type="term" value="F:RNA nuclease activity"/>
    <property type="evidence" value="ECO:0007669"/>
    <property type="project" value="InterPro"/>
</dbReference>
<comment type="caution">
    <text evidence="7">The sequence shown here is derived from an EMBL/GenBank/DDBJ whole genome shotgun (WGS) entry which is preliminary data.</text>
</comment>
<keyword evidence="4" id="KW-0547">Nucleotide-binding</keyword>
<evidence type="ECO:0000256" key="4">
    <source>
        <dbReference type="ARBA" id="ARBA00022741"/>
    </source>
</evidence>
<reference evidence="7" key="1">
    <citation type="journal article" date="2015" name="Nature">
        <title>Complex archaea that bridge the gap between prokaryotes and eukaryotes.</title>
        <authorList>
            <person name="Spang A."/>
            <person name="Saw J.H."/>
            <person name="Jorgensen S.L."/>
            <person name="Zaremba-Niedzwiedzka K."/>
            <person name="Martijn J."/>
            <person name="Lind A.E."/>
            <person name="van Eijk R."/>
            <person name="Schleper C."/>
            <person name="Guy L."/>
            <person name="Ettema T.J."/>
        </authorList>
    </citation>
    <scope>NUCLEOTIDE SEQUENCE</scope>
</reference>
<dbReference type="GO" id="GO:0110001">
    <property type="term" value="C:toxin-antitoxin complex"/>
    <property type="evidence" value="ECO:0007669"/>
    <property type="project" value="InterPro"/>
</dbReference>
<dbReference type="Gene3D" id="1.20.120.580">
    <property type="entry name" value="bsu32300-like"/>
    <property type="match status" value="1"/>
</dbReference>
<sequence>MSDKWLIFLKDIKIAITSIEEFTDGLDFNQFKVDDKTSSAVIWKFEIIGEATKNIPENIKKQYPEISWKDIVGMRDKLIHAYSEVDLKLVWTTIHQRLPELKSAIEKLIEEN</sequence>
<keyword evidence="2" id="KW-1277">Toxin-antitoxin system</keyword>
<proteinExistence type="inferred from homology"/>
<organism evidence="7">
    <name type="scientific">marine sediment metagenome</name>
    <dbReference type="NCBI Taxonomy" id="412755"/>
    <lineage>
        <taxon>unclassified sequences</taxon>
        <taxon>metagenomes</taxon>
        <taxon>ecological metagenomes</taxon>
    </lineage>
</organism>
<comment type="similarity">
    <text evidence="6">Belongs to the HepT RNase toxin family.</text>
</comment>
<dbReference type="EMBL" id="LAZR01013464">
    <property type="protein sequence ID" value="KKM21848.1"/>
    <property type="molecule type" value="Genomic_DNA"/>
</dbReference>
<dbReference type="Pfam" id="PF01934">
    <property type="entry name" value="HepT-like"/>
    <property type="match status" value="1"/>
</dbReference>
<dbReference type="PANTHER" id="PTHR34139:SF1">
    <property type="entry name" value="RNASE MJ1380-RELATED"/>
    <property type="match status" value="1"/>
</dbReference>
<keyword evidence="5" id="KW-0378">Hydrolase</keyword>
<protein>
    <recommendedName>
        <fullName evidence="8">DUF86 domain-containing protein</fullName>
    </recommendedName>
</protein>
<evidence type="ECO:0000313" key="7">
    <source>
        <dbReference type="EMBL" id="KKM21848.1"/>
    </source>
</evidence>
<keyword evidence="3" id="KW-0540">Nuclease</keyword>
<evidence type="ECO:0000256" key="5">
    <source>
        <dbReference type="ARBA" id="ARBA00022801"/>
    </source>
</evidence>
<name>A0A0F9KI45_9ZZZZ</name>
<dbReference type="InterPro" id="IPR008201">
    <property type="entry name" value="HepT-like"/>
</dbReference>
<evidence type="ECO:0000256" key="3">
    <source>
        <dbReference type="ARBA" id="ARBA00022722"/>
    </source>
</evidence>
<keyword evidence="1" id="KW-0597">Phosphoprotein</keyword>
<evidence type="ECO:0000256" key="6">
    <source>
        <dbReference type="ARBA" id="ARBA00024207"/>
    </source>
</evidence>